<accession>A0A9P7ZWQ6</accession>
<proteinExistence type="inferred from homology"/>
<dbReference type="Pfam" id="PF10209">
    <property type="entry name" value="DUF2340"/>
    <property type="match status" value="1"/>
</dbReference>
<gene>
    <name evidence="2" type="ORF">KVV02_001766</name>
</gene>
<evidence type="ECO:0000256" key="1">
    <source>
        <dbReference type="ARBA" id="ARBA00007176"/>
    </source>
</evidence>
<dbReference type="AlphaFoldDB" id="A0A9P7ZWQ6"/>
<evidence type="ECO:0000313" key="3">
    <source>
        <dbReference type="Proteomes" id="UP000717515"/>
    </source>
</evidence>
<dbReference type="PANTHER" id="PTHR18444">
    <property type="entry name" value="UPF0538 FAMILY MEMBER"/>
    <property type="match status" value="1"/>
</dbReference>
<comment type="similarity">
    <text evidence="1">Belongs to the UPF0538 family.</text>
</comment>
<comment type="caution">
    <text evidence="2">The sequence shown here is derived from an EMBL/GenBank/DDBJ whole genome shotgun (WGS) entry which is preliminary data.</text>
</comment>
<dbReference type="Proteomes" id="UP000717515">
    <property type="component" value="Unassembled WGS sequence"/>
</dbReference>
<dbReference type="InterPro" id="IPR018794">
    <property type="entry name" value="UPF0538"/>
</dbReference>
<organism evidence="2 3">
    <name type="scientific">Mortierella alpina</name>
    <name type="common">Oleaginous fungus</name>
    <name type="synonym">Mortierella renispora</name>
    <dbReference type="NCBI Taxonomy" id="64518"/>
    <lineage>
        <taxon>Eukaryota</taxon>
        <taxon>Fungi</taxon>
        <taxon>Fungi incertae sedis</taxon>
        <taxon>Mucoromycota</taxon>
        <taxon>Mortierellomycotina</taxon>
        <taxon>Mortierellomycetes</taxon>
        <taxon>Mortierellales</taxon>
        <taxon>Mortierellaceae</taxon>
        <taxon>Mortierella</taxon>
    </lineage>
</organism>
<protein>
    <submittedName>
        <fullName evidence="2">Uncharacterized protein</fullName>
    </submittedName>
</protein>
<dbReference type="PANTHER" id="PTHR18444:SF9">
    <property type="entry name" value="UPF0538 PROTEIN C2ORF76"/>
    <property type="match status" value="1"/>
</dbReference>
<evidence type="ECO:0000313" key="2">
    <source>
        <dbReference type="EMBL" id="KAG9319727.1"/>
    </source>
</evidence>
<name>A0A9P7ZWQ6_MORAP</name>
<dbReference type="EMBL" id="JAIFTL010000387">
    <property type="protein sequence ID" value="KAG9319727.1"/>
    <property type="molecule type" value="Genomic_DNA"/>
</dbReference>
<reference evidence="2" key="1">
    <citation type="submission" date="2021-07" db="EMBL/GenBank/DDBJ databases">
        <title>Draft genome of Mortierella alpina, strain LL118, isolated from an aspen leaf litter sample.</title>
        <authorList>
            <person name="Yang S."/>
            <person name="Vinatzer B.A."/>
        </authorList>
    </citation>
    <scope>NUCLEOTIDE SEQUENCE</scope>
    <source>
        <strain evidence="2">LL118</strain>
    </source>
</reference>
<sequence length="141" mass="16060">MTTPTASDPLSNTLAPSTAATLTIRVIKSFEYRTSKNLILHNIDLTTTTVGQLRAKIIEQIKTASGWKPYQNVVFDTLKLYTKAHGAKTMNLIINMDHDEDWILSNDDEILANHGIENETEISIFNRELYEAFKQHPDIKW</sequence>